<evidence type="ECO:0000313" key="3">
    <source>
        <dbReference type="Proteomes" id="UP000468650"/>
    </source>
</evidence>
<dbReference type="Gene3D" id="3.40.50.1820">
    <property type="entry name" value="alpha/beta hydrolase"/>
    <property type="match status" value="1"/>
</dbReference>
<keyword evidence="3" id="KW-1185">Reference proteome</keyword>
<dbReference type="GO" id="GO:0016787">
    <property type="term" value="F:hydrolase activity"/>
    <property type="evidence" value="ECO:0007669"/>
    <property type="project" value="UniProtKB-KW"/>
</dbReference>
<dbReference type="Pfam" id="PF00561">
    <property type="entry name" value="Abhydrolase_1"/>
    <property type="match status" value="1"/>
</dbReference>
<proteinExistence type="predicted"/>
<organism evidence="2 3">
    <name type="scientific">Phaeocystidibacter luteus</name>
    <dbReference type="NCBI Taxonomy" id="911197"/>
    <lineage>
        <taxon>Bacteria</taxon>
        <taxon>Pseudomonadati</taxon>
        <taxon>Bacteroidota</taxon>
        <taxon>Flavobacteriia</taxon>
        <taxon>Flavobacteriales</taxon>
        <taxon>Phaeocystidibacteraceae</taxon>
        <taxon>Phaeocystidibacter</taxon>
    </lineage>
</organism>
<gene>
    <name evidence="2" type="ORF">F8C67_03170</name>
</gene>
<dbReference type="InterPro" id="IPR029058">
    <property type="entry name" value="AB_hydrolase_fold"/>
</dbReference>
<dbReference type="OrthoDB" id="135231at2"/>
<dbReference type="PROSITE" id="PS51257">
    <property type="entry name" value="PROKAR_LIPOPROTEIN"/>
    <property type="match status" value="1"/>
</dbReference>
<dbReference type="InterPro" id="IPR050266">
    <property type="entry name" value="AB_hydrolase_sf"/>
</dbReference>
<protein>
    <submittedName>
        <fullName evidence="2">Alpha/beta hydrolase</fullName>
    </submittedName>
</protein>
<name>A0A6N6RMF2_9FLAO</name>
<dbReference type="GO" id="GO:0016020">
    <property type="term" value="C:membrane"/>
    <property type="evidence" value="ECO:0007669"/>
    <property type="project" value="TreeGrafter"/>
</dbReference>
<dbReference type="SUPFAM" id="SSF53474">
    <property type="entry name" value="alpha/beta-Hydrolases"/>
    <property type="match status" value="1"/>
</dbReference>
<dbReference type="PANTHER" id="PTHR43798:SF33">
    <property type="entry name" value="HYDROLASE, PUTATIVE (AFU_ORTHOLOGUE AFUA_2G14860)-RELATED"/>
    <property type="match status" value="1"/>
</dbReference>
<accession>A0A6N6RMF2</accession>
<dbReference type="AlphaFoldDB" id="A0A6N6RMF2"/>
<keyword evidence="2" id="KW-0378">Hydrolase</keyword>
<feature type="domain" description="AB hydrolase-1" evidence="1">
    <location>
        <begin position="65"/>
        <end position="181"/>
    </location>
</feature>
<reference evidence="2 3" key="1">
    <citation type="submission" date="2019-09" db="EMBL/GenBank/DDBJ databases">
        <title>Genomes of family Cryomorphaceae.</title>
        <authorList>
            <person name="Bowman J.P."/>
        </authorList>
    </citation>
    <scope>NUCLEOTIDE SEQUENCE [LARGE SCALE GENOMIC DNA]</scope>
    <source>
        <strain evidence="2 3">LMG 25704</strain>
    </source>
</reference>
<dbReference type="InterPro" id="IPR000073">
    <property type="entry name" value="AB_hydrolase_1"/>
</dbReference>
<evidence type="ECO:0000259" key="1">
    <source>
        <dbReference type="Pfam" id="PF00561"/>
    </source>
</evidence>
<dbReference type="PANTHER" id="PTHR43798">
    <property type="entry name" value="MONOACYLGLYCEROL LIPASE"/>
    <property type="match status" value="1"/>
</dbReference>
<sequence length="296" mass="33811">MRNVMWPRDTVFFQNWRMNCTRLAMVVMIALALSCNQSSSEHSNTIQTSDTSINFDQRLIGTGTPTIIFEAGLGDGNEHWTTLQDSLSKSYTTLSYDRLGVGESPSTTLRRTVENQVEDLHQLITQNSIDGPIILVGHSMGSYIVRKYQSTYPDDIAGIFLIDPSHEYQHDEIRSRMSMQEVDSMKAAMESFFSEQPKGVYNEYLEFEPTWIKMREVPFPKDIPVHIVASWRENSFLTPENMAAKKKLYNNWLMGHENITMTSTTQSGHYIHLDEPGLVLELIRDFLSDVDLSLAP</sequence>
<dbReference type="Proteomes" id="UP000468650">
    <property type="component" value="Unassembled WGS sequence"/>
</dbReference>
<evidence type="ECO:0000313" key="2">
    <source>
        <dbReference type="EMBL" id="KAB2814761.1"/>
    </source>
</evidence>
<comment type="caution">
    <text evidence="2">The sequence shown here is derived from an EMBL/GenBank/DDBJ whole genome shotgun (WGS) entry which is preliminary data.</text>
</comment>
<dbReference type="EMBL" id="WBVO01000001">
    <property type="protein sequence ID" value="KAB2814761.1"/>
    <property type="molecule type" value="Genomic_DNA"/>
</dbReference>